<dbReference type="EMBL" id="KN819448">
    <property type="protein sequence ID" value="KIJ09599.1"/>
    <property type="molecule type" value="Genomic_DNA"/>
</dbReference>
<evidence type="ECO:0000256" key="2">
    <source>
        <dbReference type="ARBA" id="ARBA00022737"/>
    </source>
</evidence>
<evidence type="ECO:0000313" key="5">
    <source>
        <dbReference type="Proteomes" id="UP000053647"/>
    </source>
</evidence>
<evidence type="ECO:0000256" key="3">
    <source>
        <dbReference type="PROSITE-ProRule" id="PRU00221"/>
    </source>
</evidence>
<dbReference type="InterPro" id="IPR036322">
    <property type="entry name" value="WD40_repeat_dom_sf"/>
</dbReference>
<dbReference type="AlphaFoldDB" id="A0A0C9SQG2"/>
<evidence type="ECO:0000256" key="1">
    <source>
        <dbReference type="ARBA" id="ARBA00022574"/>
    </source>
</evidence>
<dbReference type="PANTHER" id="PTHR19848">
    <property type="entry name" value="WD40 REPEAT PROTEIN"/>
    <property type="match status" value="1"/>
</dbReference>
<dbReference type="InterPro" id="IPR015943">
    <property type="entry name" value="WD40/YVTN_repeat-like_dom_sf"/>
</dbReference>
<feature type="non-terminal residue" evidence="4">
    <location>
        <position position="199"/>
    </location>
</feature>
<organism evidence="4 5">
    <name type="scientific">Paxillus involutus ATCC 200175</name>
    <dbReference type="NCBI Taxonomy" id="664439"/>
    <lineage>
        <taxon>Eukaryota</taxon>
        <taxon>Fungi</taxon>
        <taxon>Dikarya</taxon>
        <taxon>Basidiomycota</taxon>
        <taxon>Agaricomycotina</taxon>
        <taxon>Agaricomycetes</taxon>
        <taxon>Agaricomycetidae</taxon>
        <taxon>Boletales</taxon>
        <taxon>Paxilineae</taxon>
        <taxon>Paxillaceae</taxon>
        <taxon>Paxillus</taxon>
    </lineage>
</organism>
<reference evidence="5" key="2">
    <citation type="submission" date="2015-01" db="EMBL/GenBank/DDBJ databases">
        <title>Evolutionary Origins and Diversification of the Mycorrhizal Mutualists.</title>
        <authorList>
            <consortium name="DOE Joint Genome Institute"/>
            <consortium name="Mycorrhizal Genomics Consortium"/>
            <person name="Kohler A."/>
            <person name="Kuo A."/>
            <person name="Nagy L.G."/>
            <person name="Floudas D."/>
            <person name="Copeland A."/>
            <person name="Barry K.W."/>
            <person name="Cichocki N."/>
            <person name="Veneault-Fourrey C."/>
            <person name="LaButti K."/>
            <person name="Lindquist E.A."/>
            <person name="Lipzen A."/>
            <person name="Lundell T."/>
            <person name="Morin E."/>
            <person name="Murat C."/>
            <person name="Riley R."/>
            <person name="Ohm R."/>
            <person name="Sun H."/>
            <person name="Tunlid A."/>
            <person name="Henrissat B."/>
            <person name="Grigoriev I.V."/>
            <person name="Hibbett D.S."/>
            <person name="Martin F."/>
        </authorList>
    </citation>
    <scope>NUCLEOTIDE SEQUENCE [LARGE SCALE GENOMIC DNA]</scope>
    <source>
        <strain evidence="5">ATCC 200175</strain>
    </source>
</reference>
<keyword evidence="1 3" id="KW-0853">WD repeat</keyword>
<dbReference type="HOGENOM" id="CLU_000288_57_33_1"/>
<dbReference type="PANTHER" id="PTHR19848:SF8">
    <property type="entry name" value="F-BOX AND WD REPEAT DOMAIN CONTAINING 7"/>
    <property type="match status" value="1"/>
</dbReference>
<reference evidence="4 5" key="1">
    <citation type="submission" date="2014-06" db="EMBL/GenBank/DDBJ databases">
        <authorList>
            <consortium name="DOE Joint Genome Institute"/>
            <person name="Kuo A."/>
            <person name="Kohler A."/>
            <person name="Nagy L.G."/>
            <person name="Floudas D."/>
            <person name="Copeland A."/>
            <person name="Barry K.W."/>
            <person name="Cichocki N."/>
            <person name="Veneault-Fourrey C."/>
            <person name="LaButti K."/>
            <person name="Lindquist E.A."/>
            <person name="Lipzen A."/>
            <person name="Lundell T."/>
            <person name="Morin E."/>
            <person name="Murat C."/>
            <person name="Sun H."/>
            <person name="Tunlid A."/>
            <person name="Henrissat B."/>
            <person name="Grigoriev I.V."/>
            <person name="Hibbett D.S."/>
            <person name="Martin F."/>
            <person name="Nordberg H.P."/>
            <person name="Cantor M.N."/>
            <person name="Hua S.X."/>
        </authorList>
    </citation>
    <scope>NUCLEOTIDE SEQUENCE [LARGE SCALE GENOMIC DNA]</scope>
    <source>
        <strain evidence="4 5">ATCC 200175</strain>
    </source>
</reference>
<evidence type="ECO:0008006" key="6">
    <source>
        <dbReference type="Google" id="ProtNLM"/>
    </source>
</evidence>
<feature type="repeat" description="WD" evidence="3">
    <location>
        <begin position="1"/>
        <end position="41"/>
    </location>
</feature>
<keyword evidence="5" id="KW-1185">Reference proteome</keyword>
<dbReference type="Gene3D" id="2.130.10.10">
    <property type="entry name" value="YVTN repeat-like/Quinoprotein amine dehydrogenase"/>
    <property type="match status" value="2"/>
</dbReference>
<dbReference type="PROSITE" id="PS50082">
    <property type="entry name" value="WD_REPEATS_2"/>
    <property type="match status" value="4"/>
</dbReference>
<feature type="repeat" description="WD" evidence="3">
    <location>
        <begin position="172"/>
        <end position="199"/>
    </location>
</feature>
<dbReference type="PROSITE" id="PS50294">
    <property type="entry name" value="WD_REPEATS_REGION"/>
    <property type="match status" value="3"/>
</dbReference>
<sequence>MVHKDWVRGLAVTKDGKRILSSGADKRITMWDVKTHERIEEWVGHTGDIRCIALSPDDRLAASGDRDGKIVIREVKRSGRIKHSINAGSWVWSLCFSPNGEKLACSAFNQVHVIQVYDVDSGELVLGPIKGHEDYTRCVLWSLDGSRLFSASNDRTIRCWNSETGKSIGKPWRGHTNLVNSLSLSPDGTKLASTSYDKT</sequence>
<dbReference type="SMART" id="SM00320">
    <property type="entry name" value="WD40"/>
    <property type="match status" value="5"/>
</dbReference>
<feature type="repeat" description="WD" evidence="3">
    <location>
        <begin position="129"/>
        <end position="170"/>
    </location>
</feature>
<dbReference type="InterPro" id="IPR019775">
    <property type="entry name" value="WD40_repeat_CS"/>
</dbReference>
<name>A0A0C9SQG2_PAXIN</name>
<proteinExistence type="predicted"/>
<dbReference type="Pfam" id="PF00400">
    <property type="entry name" value="WD40"/>
    <property type="match status" value="5"/>
</dbReference>
<protein>
    <recommendedName>
        <fullName evidence="6">WD40 repeat-like protein</fullName>
    </recommendedName>
</protein>
<accession>A0A0C9SQG2</accession>
<dbReference type="Proteomes" id="UP000053647">
    <property type="component" value="Unassembled WGS sequence"/>
</dbReference>
<dbReference type="OrthoDB" id="3203311at2759"/>
<dbReference type="InterPro" id="IPR001680">
    <property type="entry name" value="WD40_rpt"/>
</dbReference>
<dbReference type="PROSITE" id="PS00678">
    <property type="entry name" value="WD_REPEATS_1"/>
    <property type="match status" value="1"/>
</dbReference>
<keyword evidence="2" id="KW-0677">Repeat</keyword>
<feature type="repeat" description="WD" evidence="3">
    <location>
        <begin position="42"/>
        <end position="83"/>
    </location>
</feature>
<evidence type="ECO:0000313" key="4">
    <source>
        <dbReference type="EMBL" id="KIJ09599.1"/>
    </source>
</evidence>
<gene>
    <name evidence="4" type="ORF">PAXINDRAFT_172441</name>
</gene>
<dbReference type="SUPFAM" id="SSF50978">
    <property type="entry name" value="WD40 repeat-like"/>
    <property type="match status" value="1"/>
</dbReference>